<evidence type="ECO:0008006" key="4">
    <source>
        <dbReference type="Google" id="ProtNLM"/>
    </source>
</evidence>
<dbReference type="Proteomes" id="UP000176800">
    <property type="component" value="Unassembled WGS sequence"/>
</dbReference>
<dbReference type="InterPro" id="IPR013785">
    <property type="entry name" value="Aldolase_TIM"/>
</dbReference>
<gene>
    <name evidence="2" type="ORF">A3B14_02880</name>
</gene>
<protein>
    <recommendedName>
        <fullName evidence="4">Transaldolase</fullName>
    </recommendedName>
</protein>
<comment type="caution">
    <text evidence="2">The sequence shown here is derived from an EMBL/GenBank/DDBJ whole genome shotgun (WGS) entry which is preliminary data.</text>
</comment>
<dbReference type="Pfam" id="PF00923">
    <property type="entry name" value="TAL_FSA"/>
    <property type="match status" value="1"/>
</dbReference>
<dbReference type="GO" id="GO:0005975">
    <property type="term" value="P:carbohydrate metabolic process"/>
    <property type="evidence" value="ECO:0007669"/>
    <property type="project" value="InterPro"/>
</dbReference>
<evidence type="ECO:0000313" key="2">
    <source>
        <dbReference type="EMBL" id="OHB03449.1"/>
    </source>
</evidence>
<evidence type="ECO:0000313" key="3">
    <source>
        <dbReference type="Proteomes" id="UP000176800"/>
    </source>
</evidence>
<organism evidence="2 3">
    <name type="scientific">Candidatus Zambryskibacteria bacterium RIFCSPLOWO2_01_FULL_45_21</name>
    <dbReference type="NCBI Taxonomy" id="1802761"/>
    <lineage>
        <taxon>Bacteria</taxon>
        <taxon>Candidatus Zambryskiibacteriota</taxon>
    </lineage>
</organism>
<dbReference type="EMBL" id="MHWE01000018">
    <property type="protein sequence ID" value="OHB03449.1"/>
    <property type="molecule type" value="Genomic_DNA"/>
</dbReference>
<name>A0A1G2U207_9BACT</name>
<reference evidence="2 3" key="1">
    <citation type="journal article" date="2016" name="Nat. Commun.">
        <title>Thousands of microbial genomes shed light on interconnected biogeochemical processes in an aquifer system.</title>
        <authorList>
            <person name="Anantharaman K."/>
            <person name="Brown C.T."/>
            <person name="Hug L.A."/>
            <person name="Sharon I."/>
            <person name="Castelle C.J."/>
            <person name="Probst A.J."/>
            <person name="Thomas B.C."/>
            <person name="Singh A."/>
            <person name="Wilkins M.J."/>
            <person name="Karaoz U."/>
            <person name="Brodie E.L."/>
            <person name="Williams K.H."/>
            <person name="Hubbard S.S."/>
            <person name="Banfield J.F."/>
        </authorList>
    </citation>
    <scope>NUCLEOTIDE SEQUENCE [LARGE SCALE GENOMIC DNA]</scope>
</reference>
<dbReference type="InterPro" id="IPR018225">
    <property type="entry name" value="Transaldolase_AS"/>
</dbReference>
<proteinExistence type="predicted"/>
<keyword evidence="1" id="KW-0704">Schiff base</keyword>
<dbReference type="PANTHER" id="PTHR10683">
    <property type="entry name" value="TRANSALDOLASE"/>
    <property type="match status" value="1"/>
</dbReference>
<dbReference type="PANTHER" id="PTHR10683:SF36">
    <property type="entry name" value="TRANSALDOLASE"/>
    <property type="match status" value="1"/>
</dbReference>
<dbReference type="AlphaFoldDB" id="A0A1G2U207"/>
<sequence>MKLFVDTANLTDIESAFRRGFVEGVTTNPSLLAKEPKTKFELHIGEIVNLIRKYKDGAHLSVEVFSNDPDEILRQAKNFIKVFNYPSLSIKIQIGWNELEVIHRLAKEGIAVNCTACMTVSQAVMAAQAGARYVSLFWGRIRDAGKDVKFAKERSDALEARTLEEDDFDPIKVIQKTRDILERQQLPAKIIVGSIRGARDIIDAGLAGAHIITVPPKFFPAMTSHYKTDEVVEQFLSDFQAWLK</sequence>
<accession>A0A1G2U207</accession>
<dbReference type="SUPFAM" id="SSF51569">
    <property type="entry name" value="Aldolase"/>
    <property type="match status" value="1"/>
</dbReference>
<dbReference type="Gene3D" id="3.20.20.70">
    <property type="entry name" value="Aldolase class I"/>
    <property type="match status" value="1"/>
</dbReference>
<dbReference type="PROSITE" id="PS01054">
    <property type="entry name" value="TRANSALDOLASE_1"/>
    <property type="match status" value="1"/>
</dbReference>
<dbReference type="InterPro" id="IPR001585">
    <property type="entry name" value="TAL/FSA"/>
</dbReference>
<evidence type="ECO:0000256" key="1">
    <source>
        <dbReference type="ARBA" id="ARBA00023270"/>
    </source>
</evidence>